<proteinExistence type="inferred from homology"/>
<evidence type="ECO:0000256" key="1">
    <source>
        <dbReference type="ARBA" id="ARBA00009764"/>
    </source>
</evidence>
<dbReference type="GO" id="GO:0071973">
    <property type="term" value="P:bacterial-type flagellum-dependent cell motility"/>
    <property type="evidence" value="ECO:0007669"/>
    <property type="project" value="TreeGrafter"/>
</dbReference>
<keyword evidence="8" id="KW-0966">Cell projection</keyword>
<keyword evidence="3" id="KW-0175">Coiled coil</keyword>
<gene>
    <name evidence="8" type="ORF">SAMN03080615_03849</name>
</gene>
<comment type="subunit">
    <text evidence="2 5">Homopentamer.</text>
</comment>
<evidence type="ECO:0000259" key="7">
    <source>
        <dbReference type="Pfam" id="PF07195"/>
    </source>
</evidence>
<comment type="subcellular location">
    <subcellularLocation>
        <location evidence="5">Secreted</location>
    </subcellularLocation>
    <subcellularLocation>
        <location evidence="5">Bacterial flagellum</location>
    </subcellularLocation>
</comment>
<sequence length="468" mass="49245">MAISSPGIGSGIDIKSLVPDLVDASRAPTLNRLARKEATLQAELSAVGLLKSALSEFQTKLDGLKDATTFSNRTAASSDKAIAAFSADNNAAAGSYSLEITSLASAQKLVTQQDYVISEGTLEFADAGGSFTVTLDGTNNATIESVRDAINSAEDNIGVTATILVVNGSKRLVFNADETGAENQLTITGTTTTGDLDIYDYNSGTATPDVNGDVATFYDQVVAAADAVFSVDGQPMTSATNTITDVIPDATITLADTNVGEPITLSISENSSAIKNQISTLVDGYNELIALINEQTSYNPDSDTAGPLFGDSLIGSIERQIRNTLTSRIDNNDSSYTSLASIGITTTSDGSLELDSGKLDTALKDDYTGVTTLFSDDTQGVAFKIDAMLENYLQISGTIDGRTDSINAKLEGISDERTKLDYRSAQLEARLYKQFNAMDLLVAQLNSTGAWLSSALDNLPGVVRQTNK</sequence>
<accession>A0A1H9L950</accession>
<keyword evidence="4 5" id="KW-0975">Bacterial flagellum</keyword>
<dbReference type="InterPro" id="IPR010809">
    <property type="entry name" value="FliD_C"/>
</dbReference>
<dbReference type="InterPro" id="IPR040026">
    <property type="entry name" value="FliD"/>
</dbReference>
<feature type="domain" description="Flagellar hook-associated protein 2 N-terminal" evidence="6">
    <location>
        <begin position="10"/>
        <end position="107"/>
    </location>
</feature>
<dbReference type="InterPro" id="IPR010810">
    <property type="entry name" value="Flagellin_hook_IN_motif"/>
</dbReference>
<evidence type="ECO:0000256" key="2">
    <source>
        <dbReference type="ARBA" id="ARBA00011255"/>
    </source>
</evidence>
<evidence type="ECO:0000313" key="8">
    <source>
        <dbReference type="EMBL" id="SER07976.1"/>
    </source>
</evidence>
<keyword evidence="8" id="KW-0282">Flagellum</keyword>
<comment type="similarity">
    <text evidence="1 5">Belongs to the FliD family.</text>
</comment>
<keyword evidence="8" id="KW-0969">Cilium</keyword>
<comment type="function">
    <text evidence="5">Required for morphogenesis and for the elongation of the flagellar filament by facilitating polymerization of the flagellin monomers at the tip of growing filament. Forms a capping structure, which prevents flagellin subunits (transported through the central channel of the flagellum) from leaking out without polymerization at the distal end.</text>
</comment>
<feature type="domain" description="Flagellar hook-associated protein 2 C-terminal" evidence="7">
    <location>
        <begin position="224"/>
        <end position="447"/>
    </location>
</feature>
<dbReference type="PANTHER" id="PTHR30288:SF0">
    <property type="entry name" value="FLAGELLAR HOOK-ASSOCIATED PROTEIN 2"/>
    <property type="match status" value="1"/>
</dbReference>
<dbReference type="Pfam" id="PF07195">
    <property type="entry name" value="FliD_C"/>
    <property type="match status" value="1"/>
</dbReference>
<dbReference type="GO" id="GO:0009421">
    <property type="term" value="C:bacterial-type flagellum filament cap"/>
    <property type="evidence" value="ECO:0007669"/>
    <property type="project" value="InterPro"/>
</dbReference>
<evidence type="ECO:0000259" key="6">
    <source>
        <dbReference type="Pfam" id="PF02465"/>
    </source>
</evidence>
<reference evidence="9" key="1">
    <citation type="submission" date="2016-10" db="EMBL/GenBank/DDBJ databases">
        <authorList>
            <person name="Varghese N."/>
            <person name="Submissions S."/>
        </authorList>
    </citation>
    <scope>NUCLEOTIDE SEQUENCE [LARGE SCALE GENOMIC DNA]</scope>
    <source>
        <strain evidence="9">DSM 18887</strain>
    </source>
</reference>
<dbReference type="Pfam" id="PF02465">
    <property type="entry name" value="FliD_N"/>
    <property type="match status" value="1"/>
</dbReference>
<organism evidence="8 9">
    <name type="scientific">Amphritea atlantica</name>
    <dbReference type="NCBI Taxonomy" id="355243"/>
    <lineage>
        <taxon>Bacteria</taxon>
        <taxon>Pseudomonadati</taxon>
        <taxon>Pseudomonadota</taxon>
        <taxon>Gammaproteobacteria</taxon>
        <taxon>Oceanospirillales</taxon>
        <taxon>Oceanospirillaceae</taxon>
        <taxon>Amphritea</taxon>
    </lineage>
</organism>
<dbReference type="OrthoDB" id="5980200at2"/>
<dbReference type="STRING" id="355243.SAMN03080615_03849"/>
<dbReference type="InterPro" id="IPR003481">
    <property type="entry name" value="FliD_N"/>
</dbReference>
<dbReference type="EMBL" id="FOGB01000016">
    <property type="protein sequence ID" value="SER07976.1"/>
    <property type="molecule type" value="Genomic_DNA"/>
</dbReference>
<dbReference type="GO" id="GO:0005576">
    <property type="term" value="C:extracellular region"/>
    <property type="evidence" value="ECO:0007669"/>
    <property type="project" value="UniProtKB-SubCell"/>
</dbReference>
<evidence type="ECO:0000256" key="3">
    <source>
        <dbReference type="ARBA" id="ARBA00023054"/>
    </source>
</evidence>
<dbReference type="GO" id="GO:0007155">
    <property type="term" value="P:cell adhesion"/>
    <property type="evidence" value="ECO:0007669"/>
    <property type="project" value="InterPro"/>
</dbReference>
<dbReference type="Pfam" id="PF07196">
    <property type="entry name" value="Flagellin_IN"/>
    <property type="match status" value="1"/>
</dbReference>
<dbReference type="PANTHER" id="PTHR30288">
    <property type="entry name" value="FLAGELLAR CAP/ASSEMBLY PROTEIN FLID"/>
    <property type="match status" value="1"/>
</dbReference>
<dbReference type="Proteomes" id="UP000198749">
    <property type="component" value="Unassembled WGS sequence"/>
</dbReference>
<name>A0A1H9L950_9GAMM</name>
<keyword evidence="5" id="KW-0964">Secreted</keyword>
<dbReference type="AlphaFoldDB" id="A0A1H9L950"/>
<evidence type="ECO:0000256" key="5">
    <source>
        <dbReference type="RuleBase" id="RU362066"/>
    </source>
</evidence>
<keyword evidence="9" id="KW-1185">Reference proteome</keyword>
<dbReference type="RefSeq" id="WP_091361451.1">
    <property type="nucleotide sequence ID" value="NZ_AP025284.1"/>
</dbReference>
<evidence type="ECO:0000256" key="4">
    <source>
        <dbReference type="ARBA" id="ARBA00023143"/>
    </source>
</evidence>
<dbReference type="GO" id="GO:0009424">
    <property type="term" value="C:bacterial-type flagellum hook"/>
    <property type="evidence" value="ECO:0007669"/>
    <property type="project" value="UniProtKB-UniRule"/>
</dbReference>
<evidence type="ECO:0000313" key="9">
    <source>
        <dbReference type="Proteomes" id="UP000198749"/>
    </source>
</evidence>
<protein>
    <recommendedName>
        <fullName evidence="5">Flagellar hook-associated protein 2</fullName>
        <shortName evidence="5">HAP2</shortName>
    </recommendedName>
    <alternativeName>
        <fullName evidence="5">Flagellar cap protein</fullName>
    </alternativeName>
</protein>